<keyword evidence="2 3" id="KW-0479">Metal-binding</keyword>
<dbReference type="Proteomes" id="UP000199668">
    <property type="component" value="Unassembled WGS sequence"/>
</dbReference>
<dbReference type="InterPro" id="IPR007837">
    <property type="entry name" value="DinB"/>
</dbReference>
<dbReference type="AlphaFoldDB" id="A0A1I4LLS4"/>
<name>A0A1I4LLS4_9BACI</name>
<evidence type="ECO:0000256" key="1">
    <source>
        <dbReference type="ARBA" id="ARBA00008635"/>
    </source>
</evidence>
<dbReference type="SUPFAM" id="SSF109854">
    <property type="entry name" value="DinB/YfiT-like putative metalloenzymes"/>
    <property type="match status" value="1"/>
</dbReference>
<evidence type="ECO:0000256" key="2">
    <source>
        <dbReference type="ARBA" id="ARBA00022723"/>
    </source>
</evidence>
<proteinExistence type="inferred from homology"/>
<dbReference type="STRING" id="266892.SAMN04488054_10851"/>
<accession>A0A1I4LLS4</accession>
<feature type="binding site" evidence="3">
    <location>
        <position position="128"/>
    </location>
    <ligand>
        <name>a divalent metal cation</name>
        <dbReference type="ChEBI" id="CHEBI:60240"/>
    </ligand>
</feature>
<gene>
    <name evidence="4" type="ORF">SAMN04488054_10851</name>
</gene>
<dbReference type="InterPro" id="IPR034660">
    <property type="entry name" value="DinB/YfiT-like"/>
</dbReference>
<keyword evidence="5" id="KW-1185">Reference proteome</keyword>
<dbReference type="OrthoDB" id="119432at2"/>
<evidence type="ECO:0000313" key="5">
    <source>
        <dbReference type="Proteomes" id="UP000199668"/>
    </source>
</evidence>
<dbReference type="Pfam" id="PF05163">
    <property type="entry name" value="DinB"/>
    <property type="match status" value="1"/>
</dbReference>
<evidence type="ECO:0000313" key="4">
    <source>
        <dbReference type="EMBL" id="SFL92048.1"/>
    </source>
</evidence>
<protein>
    <submittedName>
        <fullName evidence="4">Uncharacterized damage-inducible protein DinB (Forms a four-helix bundle)</fullName>
    </submittedName>
</protein>
<dbReference type="RefSeq" id="WP_090926610.1">
    <property type="nucleotide sequence ID" value="NZ_FOTY01000008.1"/>
</dbReference>
<reference evidence="4 5" key="1">
    <citation type="submission" date="2016-10" db="EMBL/GenBank/DDBJ databases">
        <authorList>
            <person name="de Groot N.N."/>
        </authorList>
    </citation>
    <scope>NUCLEOTIDE SEQUENCE [LARGE SCALE GENOMIC DNA]</scope>
    <source>
        <strain evidence="4 5">CGMCC 1.6134</strain>
    </source>
</reference>
<evidence type="ECO:0000256" key="3">
    <source>
        <dbReference type="PIRSR" id="PIRSR607837-1"/>
    </source>
</evidence>
<sequence>MSQAEAIRARWMRHRRVLEELVEASADDHVHFAPWDGAMPFGQLAAHTAASTHMFAELVSGGSPEMADTPSFETMHDVLEHVKDYTAKTDAKLQALSDDDLEQTFDMMGMNEPGHFFLTNAIDHEIHHKGQLFTYARTAGVEDLPFFTKQS</sequence>
<dbReference type="EMBL" id="FOTY01000008">
    <property type="protein sequence ID" value="SFL92048.1"/>
    <property type="molecule type" value="Genomic_DNA"/>
</dbReference>
<organism evidence="4 5">
    <name type="scientific">Salibacterium qingdaonense</name>
    <dbReference type="NCBI Taxonomy" id="266892"/>
    <lineage>
        <taxon>Bacteria</taxon>
        <taxon>Bacillati</taxon>
        <taxon>Bacillota</taxon>
        <taxon>Bacilli</taxon>
        <taxon>Bacillales</taxon>
        <taxon>Bacillaceae</taxon>
    </lineage>
</organism>
<dbReference type="Gene3D" id="1.20.120.450">
    <property type="entry name" value="dinb family like domain"/>
    <property type="match status" value="1"/>
</dbReference>
<comment type="similarity">
    <text evidence="1">Belongs to the DinB family.</text>
</comment>
<feature type="binding site" evidence="3">
    <location>
        <position position="124"/>
    </location>
    <ligand>
        <name>a divalent metal cation</name>
        <dbReference type="ChEBI" id="CHEBI:60240"/>
    </ligand>
</feature>
<feature type="binding site" evidence="3">
    <location>
        <position position="47"/>
    </location>
    <ligand>
        <name>a divalent metal cation</name>
        <dbReference type="ChEBI" id="CHEBI:60240"/>
    </ligand>
</feature>
<dbReference type="GO" id="GO:0046872">
    <property type="term" value="F:metal ion binding"/>
    <property type="evidence" value="ECO:0007669"/>
    <property type="project" value="UniProtKB-KW"/>
</dbReference>